<dbReference type="GeneID" id="19342086"/>
<dbReference type="AlphaFoldDB" id="M3A5Y0"/>
<sequence>MLKWKPYLYVVDGCVPFPAVDEDDVVVWLSDATEDATLLGVAASYHGDYVTSTAPDLSGDHPLIRYYTAYQILDHSLGFTSPVGGTQPLIAWDELPSVAQSALANKDWDGPPFRSRAGGAPPEMWQDVIASRRRKAAASASFVSAHDGYTAQAPNAADRYVDEDATDTFSNLQCQNLVVFTRVVVGQAASAYLESVVDIIVDDEADEAYVGD</sequence>
<accession>M3A5Y0</accession>
<protein>
    <submittedName>
        <fullName evidence="3">Uncharacterized protein</fullName>
    </submittedName>
</protein>
<evidence type="ECO:0000313" key="4">
    <source>
        <dbReference type="Proteomes" id="UP000016932"/>
    </source>
</evidence>
<dbReference type="HOGENOM" id="CLU_1300188_0_0_1"/>
<dbReference type="KEGG" id="pfj:MYCFIDRAFT_83654"/>
<reference evidence="3 4" key="1">
    <citation type="journal article" date="2012" name="PLoS Pathog.">
        <title>Diverse lifestyles and strategies of plant pathogenesis encoded in the genomes of eighteen Dothideomycetes fungi.</title>
        <authorList>
            <person name="Ohm R.A."/>
            <person name="Feau N."/>
            <person name="Henrissat B."/>
            <person name="Schoch C.L."/>
            <person name="Horwitz B.A."/>
            <person name="Barry K.W."/>
            <person name="Condon B.J."/>
            <person name="Copeland A.C."/>
            <person name="Dhillon B."/>
            <person name="Glaser F."/>
            <person name="Hesse C.N."/>
            <person name="Kosti I."/>
            <person name="LaButti K."/>
            <person name="Lindquist E.A."/>
            <person name="Lucas S."/>
            <person name="Salamov A.A."/>
            <person name="Bradshaw R.E."/>
            <person name="Ciuffetti L."/>
            <person name="Hamelin R.C."/>
            <person name="Kema G.H.J."/>
            <person name="Lawrence C."/>
            <person name="Scott J.A."/>
            <person name="Spatafora J.W."/>
            <person name="Turgeon B.G."/>
            <person name="de Wit P.J.G.M."/>
            <person name="Zhong S."/>
            <person name="Goodwin S.B."/>
            <person name="Grigoriev I.V."/>
        </authorList>
    </citation>
    <scope>NUCLEOTIDE SEQUENCE [LARGE SCALE GENOMIC DNA]</scope>
    <source>
        <strain evidence="3 4">CIRAD86</strain>
    </source>
</reference>
<comment type="similarity">
    <text evidence="1">Belongs to the Necrosis inducing protein (NPP1) family.</text>
</comment>
<dbReference type="PANTHER" id="PTHR33657:SF8">
    <property type="entry name" value="DOMAIN PROTEIN, PUTATIVE (AFU_ORTHOLOGUE AFUA_5G00600)-RELATED"/>
    <property type="match status" value="1"/>
</dbReference>
<dbReference type="RefSeq" id="XP_007922891.1">
    <property type="nucleotide sequence ID" value="XM_007924700.1"/>
</dbReference>
<gene>
    <name evidence="3" type="ORF">MYCFIDRAFT_83654</name>
</gene>
<keyword evidence="2" id="KW-0843">Virulence</keyword>
<evidence type="ECO:0000256" key="2">
    <source>
        <dbReference type="ARBA" id="ARBA00023026"/>
    </source>
</evidence>
<organism evidence="3 4">
    <name type="scientific">Pseudocercospora fijiensis (strain CIRAD86)</name>
    <name type="common">Black leaf streak disease fungus</name>
    <name type="synonym">Mycosphaerella fijiensis</name>
    <dbReference type="NCBI Taxonomy" id="383855"/>
    <lineage>
        <taxon>Eukaryota</taxon>
        <taxon>Fungi</taxon>
        <taxon>Dikarya</taxon>
        <taxon>Ascomycota</taxon>
        <taxon>Pezizomycotina</taxon>
        <taxon>Dothideomycetes</taxon>
        <taxon>Dothideomycetidae</taxon>
        <taxon>Mycosphaerellales</taxon>
        <taxon>Mycosphaerellaceae</taxon>
        <taxon>Pseudocercospora</taxon>
    </lineage>
</organism>
<proteinExistence type="inferred from homology"/>
<name>M3A5Y0_PSEFD</name>
<evidence type="ECO:0000313" key="3">
    <source>
        <dbReference type="EMBL" id="EME86529.1"/>
    </source>
</evidence>
<evidence type="ECO:0000256" key="1">
    <source>
        <dbReference type="ARBA" id="ARBA00009520"/>
    </source>
</evidence>
<dbReference type="Proteomes" id="UP000016932">
    <property type="component" value="Unassembled WGS sequence"/>
</dbReference>
<dbReference type="VEuPathDB" id="FungiDB:MYCFIDRAFT_83654"/>
<dbReference type="EMBL" id="KB446556">
    <property type="protein sequence ID" value="EME86529.1"/>
    <property type="molecule type" value="Genomic_DNA"/>
</dbReference>
<dbReference type="InterPro" id="IPR008701">
    <property type="entry name" value="NPP1"/>
</dbReference>
<dbReference type="OrthoDB" id="89086at2759"/>
<dbReference type="STRING" id="383855.M3A5Y0"/>
<dbReference type="PANTHER" id="PTHR33657">
    <property type="entry name" value="DOMAIN PROTEIN, PUTATIVE (AFU_ORTHOLOGUE AFUA_5G00600)-RELATED"/>
    <property type="match status" value="1"/>
</dbReference>
<dbReference type="eggNOG" id="ENOG502S1MP">
    <property type="taxonomic scope" value="Eukaryota"/>
</dbReference>
<dbReference type="Pfam" id="PF05630">
    <property type="entry name" value="NPP1"/>
    <property type="match status" value="1"/>
</dbReference>
<keyword evidence="4" id="KW-1185">Reference proteome</keyword>